<dbReference type="AlphaFoldDB" id="A0A286U3N8"/>
<dbReference type="EMBL" id="BAOS01000040">
    <property type="protein sequence ID" value="GAX62735.1"/>
    <property type="molecule type" value="Genomic_DNA"/>
</dbReference>
<name>A0A286U3N8_9BACT</name>
<organism evidence="3 4">
    <name type="scientific">Candidatus Scalindua japonica</name>
    <dbReference type="NCBI Taxonomy" id="1284222"/>
    <lineage>
        <taxon>Bacteria</taxon>
        <taxon>Pseudomonadati</taxon>
        <taxon>Planctomycetota</taxon>
        <taxon>Candidatus Brocadiia</taxon>
        <taxon>Candidatus Brocadiales</taxon>
        <taxon>Candidatus Scalinduaceae</taxon>
        <taxon>Candidatus Scalindua</taxon>
    </lineage>
</organism>
<evidence type="ECO:0000313" key="3">
    <source>
        <dbReference type="EMBL" id="GAX62735.1"/>
    </source>
</evidence>
<dbReference type="Pfam" id="PF13505">
    <property type="entry name" value="OMP_b-brl"/>
    <property type="match status" value="1"/>
</dbReference>
<protein>
    <submittedName>
        <fullName evidence="3">Opacity protein and related surface antigen</fullName>
    </submittedName>
</protein>
<feature type="domain" description="Outer membrane protein beta-barrel" evidence="2">
    <location>
        <begin position="2"/>
        <end position="127"/>
    </location>
</feature>
<comment type="caution">
    <text evidence="3">The sequence shown here is derived from an EMBL/GenBank/DDBJ whole genome shotgun (WGS) entry which is preliminary data.</text>
</comment>
<sequence length="161" mass="18243">MGYRFNKSFRTDFTISRRWDFELGEADAAGTFFEADIKSTAYMFNGYYDLPVKLARFRPFVGVGVGIAHNDLDDIDWIFPPFSGEIPGGRETDFAWQVMAGTTFKVNDRFALDLGYRYYDAGDIVKDAGLDDTGLWLTGPAEGDMQSHEIFAEFNIKLGRK</sequence>
<dbReference type="InterPro" id="IPR027385">
    <property type="entry name" value="Beta-barrel_OMP"/>
</dbReference>
<evidence type="ECO:0000256" key="1">
    <source>
        <dbReference type="ARBA" id="ARBA00022729"/>
    </source>
</evidence>
<evidence type="ECO:0000259" key="2">
    <source>
        <dbReference type="Pfam" id="PF13505"/>
    </source>
</evidence>
<dbReference type="Proteomes" id="UP000218542">
    <property type="component" value="Unassembled WGS sequence"/>
</dbReference>
<keyword evidence="4" id="KW-1185">Reference proteome</keyword>
<gene>
    <name evidence="3" type="ORF">SCALIN_C40_0024</name>
</gene>
<dbReference type="InterPro" id="IPR011250">
    <property type="entry name" value="OMP/PagP_B-barrel"/>
</dbReference>
<evidence type="ECO:0000313" key="4">
    <source>
        <dbReference type="Proteomes" id="UP000218542"/>
    </source>
</evidence>
<keyword evidence="1" id="KW-0732">Signal</keyword>
<accession>A0A286U3N8</accession>
<dbReference type="Gene3D" id="2.40.160.20">
    <property type="match status" value="1"/>
</dbReference>
<proteinExistence type="predicted"/>
<dbReference type="SUPFAM" id="SSF56925">
    <property type="entry name" value="OMPA-like"/>
    <property type="match status" value="1"/>
</dbReference>
<reference evidence="3 4" key="1">
    <citation type="journal article" date="2017" name="Environ. Microbiol. Rep.">
        <title>Genetic diversity of marine anaerobic ammonium-oxidizing bacteria as revealed by genomic and proteomic analyses of 'Candidatus Scalindua japonica'.</title>
        <authorList>
            <person name="Oshiki M."/>
            <person name="Mizuto K."/>
            <person name="Kimura Z."/>
            <person name="Kindaichi T."/>
            <person name="Satoh H."/>
            <person name="Okabe S."/>
        </authorList>
    </citation>
    <scope>NUCLEOTIDE SEQUENCE [LARGE SCALE GENOMIC DNA]</scope>
    <source>
        <strain evidence="4">husup-a2</strain>
    </source>
</reference>